<keyword evidence="4" id="KW-1185">Reference proteome</keyword>
<organism evidence="3 4">
    <name type="scientific">Sphingomonas chungangi</name>
    <dbReference type="NCBI Taxonomy" id="2683589"/>
    <lineage>
        <taxon>Bacteria</taxon>
        <taxon>Pseudomonadati</taxon>
        <taxon>Pseudomonadota</taxon>
        <taxon>Alphaproteobacteria</taxon>
        <taxon>Sphingomonadales</taxon>
        <taxon>Sphingomonadaceae</taxon>
        <taxon>Sphingomonas</taxon>
    </lineage>
</organism>
<dbReference type="InterPro" id="IPR029068">
    <property type="entry name" value="Glyas_Bleomycin-R_OHBP_Dase"/>
</dbReference>
<dbReference type="SUPFAM" id="SSF54593">
    <property type="entry name" value="Glyoxalase/Bleomycin resistance protein/Dihydroxybiphenyl dioxygenase"/>
    <property type="match status" value="2"/>
</dbReference>
<feature type="region of interest" description="Disordered" evidence="1">
    <location>
        <begin position="1"/>
        <end position="23"/>
    </location>
</feature>
<sequence>MDTSPAGGPDAGTQESEGRGPAVHSLDSIALSVPALAEARHFHEAFGLDVREEQGLLLLRTFPGSHVWMRVRADAGLHDAKRLDHLRFGIFAGDELRFIARLTSLGIAFSQTIDGTLRLDGPGGIRIELVIAAKSSPDCKAMGEACEVVGGRGTGPRRLQPTVMPRRLAHIGLFVPDLIGAVAFFSEVLGLRLSDISGDEVAFLHGVHGSDHHMIALARSDAAGLHHSSWDVPSVQAVGLGAAQMAEAGFTAGWGLGRHVLGSNYFHYVRDPWGSYAEYSADMDFIPAGLAWDAKDHPAEDAFYQWGPPPPVDFGVNRDAR</sequence>
<comment type="caution">
    <text evidence="3">The sequence shown here is derived from an EMBL/GenBank/DDBJ whole genome shotgun (WGS) entry which is preliminary data.</text>
</comment>
<dbReference type="Pfam" id="PF00903">
    <property type="entry name" value="Glyoxalase"/>
    <property type="match status" value="1"/>
</dbReference>
<dbReference type="RefSeq" id="WP_160363300.1">
    <property type="nucleotide sequence ID" value="NZ_JACEIB010000003.1"/>
</dbReference>
<dbReference type="PROSITE" id="PS51819">
    <property type="entry name" value="VOC"/>
    <property type="match status" value="1"/>
</dbReference>
<dbReference type="InterPro" id="IPR037523">
    <property type="entry name" value="VOC_core"/>
</dbReference>
<dbReference type="Gene3D" id="3.10.180.10">
    <property type="entry name" value="2,3-Dihydroxybiphenyl 1,2-Dioxygenase, domain 1"/>
    <property type="match status" value="2"/>
</dbReference>
<evidence type="ECO:0000259" key="2">
    <source>
        <dbReference type="PROSITE" id="PS51819"/>
    </source>
</evidence>
<dbReference type="AlphaFoldDB" id="A0A838L262"/>
<gene>
    <name evidence="3" type="ORF">HZF05_05110</name>
</gene>
<reference evidence="3 4" key="1">
    <citation type="submission" date="2020-07" db="EMBL/GenBank/DDBJ databases">
        <authorList>
            <person name="Sun Q."/>
        </authorList>
    </citation>
    <scope>NUCLEOTIDE SEQUENCE [LARGE SCALE GENOMIC DNA]</scope>
    <source>
        <strain evidence="3 4">CGMCC 1.13654</strain>
    </source>
</reference>
<dbReference type="EMBL" id="JACEIB010000003">
    <property type="protein sequence ID" value="MBA2933471.1"/>
    <property type="molecule type" value="Genomic_DNA"/>
</dbReference>
<feature type="domain" description="VOC" evidence="2">
    <location>
        <begin position="167"/>
        <end position="282"/>
    </location>
</feature>
<dbReference type="Proteomes" id="UP000570166">
    <property type="component" value="Unassembled WGS sequence"/>
</dbReference>
<dbReference type="InterPro" id="IPR004360">
    <property type="entry name" value="Glyas_Fos-R_dOase_dom"/>
</dbReference>
<name>A0A838L262_9SPHN</name>
<evidence type="ECO:0000313" key="4">
    <source>
        <dbReference type="Proteomes" id="UP000570166"/>
    </source>
</evidence>
<accession>A0A838L262</accession>
<evidence type="ECO:0000256" key="1">
    <source>
        <dbReference type="SAM" id="MobiDB-lite"/>
    </source>
</evidence>
<protein>
    <submittedName>
        <fullName evidence="3">VOC family protein</fullName>
    </submittedName>
</protein>
<proteinExistence type="predicted"/>
<evidence type="ECO:0000313" key="3">
    <source>
        <dbReference type="EMBL" id="MBA2933471.1"/>
    </source>
</evidence>